<feature type="non-terminal residue" evidence="2">
    <location>
        <position position="232"/>
    </location>
</feature>
<sequence>MSDTSSDNVSTQALLDRINTLSDQVYRLQNPDEPTPHREDRVVPQLLVLSGELIAAYPSITAKYFFQAPSEPVDDVILKNTIVFPKNRDQQCSAPSLELPWPQDATTYLDKTLQQVQESFAFLTRPLDDFVAEVFTSHPDENTKRAVADYAHTMRSQLALAARRVTDTRLDYYVQAKGLKPAPSDDKGTTIPQDVISAHIKKAEAYTEASAPRRGSSSRAPTGRRYGYRGFR</sequence>
<dbReference type="Proteomes" id="UP000749646">
    <property type="component" value="Unassembled WGS sequence"/>
</dbReference>
<evidence type="ECO:0000256" key="1">
    <source>
        <dbReference type="SAM" id="MobiDB-lite"/>
    </source>
</evidence>
<dbReference type="AlphaFoldDB" id="A0A9P6SSH6"/>
<protein>
    <submittedName>
        <fullName evidence="2">Uncharacterized protein</fullName>
    </submittedName>
</protein>
<keyword evidence="3" id="KW-1185">Reference proteome</keyword>
<evidence type="ECO:0000313" key="2">
    <source>
        <dbReference type="EMBL" id="KAF9996801.1"/>
    </source>
</evidence>
<accession>A0A9P6SSH6</accession>
<organism evidence="2 3">
    <name type="scientific">Modicella reniformis</name>
    <dbReference type="NCBI Taxonomy" id="1440133"/>
    <lineage>
        <taxon>Eukaryota</taxon>
        <taxon>Fungi</taxon>
        <taxon>Fungi incertae sedis</taxon>
        <taxon>Mucoromycota</taxon>
        <taxon>Mortierellomycotina</taxon>
        <taxon>Mortierellomycetes</taxon>
        <taxon>Mortierellales</taxon>
        <taxon>Mortierellaceae</taxon>
        <taxon>Modicella</taxon>
    </lineage>
</organism>
<feature type="compositionally biased region" description="Low complexity" evidence="1">
    <location>
        <begin position="209"/>
        <end position="225"/>
    </location>
</feature>
<dbReference type="EMBL" id="JAAAHW010001107">
    <property type="protein sequence ID" value="KAF9996801.1"/>
    <property type="molecule type" value="Genomic_DNA"/>
</dbReference>
<dbReference type="OrthoDB" id="2447261at2759"/>
<name>A0A9P6SSH6_9FUNG</name>
<gene>
    <name evidence="2" type="ORF">BGZ65_007621</name>
</gene>
<reference evidence="2" key="1">
    <citation type="journal article" date="2020" name="Fungal Divers.">
        <title>Resolving the Mortierellaceae phylogeny through synthesis of multi-gene phylogenetics and phylogenomics.</title>
        <authorList>
            <person name="Vandepol N."/>
            <person name="Liber J."/>
            <person name="Desiro A."/>
            <person name="Na H."/>
            <person name="Kennedy M."/>
            <person name="Barry K."/>
            <person name="Grigoriev I.V."/>
            <person name="Miller A.N."/>
            <person name="O'Donnell K."/>
            <person name="Stajich J.E."/>
            <person name="Bonito G."/>
        </authorList>
    </citation>
    <scope>NUCLEOTIDE SEQUENCE</scope>
    <source>
        <strain evidence="2">MES-2147</strain>
    </source>
</reference>
<proteinExistence type="predicted"/>
<feature type="region of interest" description="Disordered" evidence="1">
    <location>
        <begin position="204"/>
        <end position="232"/>
    </location>
</feature>
<comment type="caution">
    <text evidence="2">The sequence shown here is derived from an EMBL/GenBank/DDBJ whole genome shotgun (WGS) entry which is preliminary data.</text>
</comment>
<evidence type="ECO:0000313" key="3">
    <source>
        <dbReference type="Proteomes" id="UP000749646"/>
    </source>
</evidence>